<evidence type="ECO:0000256" key="1">
    <source>
        <dbReference type="ARBA" id="ARBA00007227"/>
    </source>
</evidence>
<gene>
    <name evidence="3" type="ORF">DPM12_09320</name>
</gene>
<name>A0A329QTT9_9ACTN</name>
<evidence type="ECO:0000313" key="3">
    <source>
        <dbReference type="EMBL" id="RAW15436.1"/>
    </source>
</evidence>
<comment type="caution">
    <text evidence="3">The sequence shown here is derived from an EMBL/GenBank/DDBJ whole genome shotgun (WGS) entry which is preliminary data.</text>
</comment>
<keyword evidence="3" id="KW-0238">DNA-binding</keyword>
<comment type="similarity">
    <text evidence="1">Belongs to the short-chain fatty acyl-CoA assimilation regulator (ScfR) family.</text>
</comment>
<dbReference type="PANTHER" id="PTHR43236:SF1">
    <property type="entry name" value="BLL7220 PROTEIN"/>
    <property type="match status" value="1"/>
</dbReference>
<dbReference type="Pfam" id="PF01381">
    <property type="entry name" value="HTH_3"/>
    <property type="match status" value="1"/>
</dbReference>
<proteinExistence type="inferred from homology"/>
<sequence length="364" mass="40078">MAAVETWEQVGTRVREARVSAGLSQGKLAERLGIDRSALVRIEGGQRQLTALELFRLSDILDVPVTHFVSTPPPAIVSQRSDLDEDAQPATRNRFQFDAALEAHSRDAEFLHSHGYLDASRATLAEIRVTDHDAARALAHAARRASETGDAPLASLTDVSETFGLYLLVLDLPGDGASLQLEQGLGVGVIGQATPGRRRFAAAHELGHHLLGDEYQSDIGVAVSRSEREDLIDTFAREFLLPSDVVYHEWASMHGGNRERLIRLAARYRVSWRVAVNTARRVDVISDEEARTLRADTPQRGDLLAVCGYEPVEDLLPSQTGPAWRRAVLAAYRDATITPARTIELLHSAIDEQDLPNRQVQDRP</sequence>
<dbReference type="GO" id="GO:0003677">
    <property type="term" value="F:DNA binding"/>
    <property type="evidence" value="ECO:0007669"/>
    <property type="project" value="UniProtKB-KW"/>
</dbReference>
<dbReference type="Proteomes" id="UP000250462">
    <property type="component" value="Unassembled WGS sequence"/>
</dbReference>
<dbReference type="PROSITE" id="PS50943">
    <property type="entry name" value="HTH_CROC1"/>
    <property type="match status" value="1"/>
</dbReference>
<dbReference type="AlphaFoldDB" id="A0A329QTT9"/>
<dbReference type="CDD" id="cd00093">
    <property type="entry name" value="HTH_XRE"/>
    <property type="match status" value="1"/>
</dbReference>
<protein>
    <submittedName>
        <fullName evidence="3">DNA-binding protein</fullName>
    </submittedName>
</protein>
<organism evidence="3 4">
    <name type="scientific">Phytoactinopolyspora halophila</name>
    <dbReference type="NCBI Taxonomy" id="1981511"/>
    <lineage>
        <taxon>Bacteria</taxon>
        <taxon>Bacillati</taxon>
        <taxon>Actinomycetota</taxon>
        <taxon>Actinomycetes</taxon>
        <taxon>Jiangellales</taxon>
        <taxon>Jiangellaceae</taxon>
        <taxon>Phytoactinopolyspora</taxon>
    </lineage>
</organism>
<dbReference type="InterPro" id="IPR052345">
    <property type="entry name" value="Rad_response_metalloprotease"/>
</dbReference>
<dbReference type="Pfam" id="PF06114">
    <property type="entry name" value="Peptidase_M78"/>
    <property type="match status" value="1"/>
</dbReference>
<dbReference type="SMART" id="SM00530">
    <property type="entry name" value="HTH_XRE"/>
    <property type="match status" value="1"/>
</dbReference>
<dbReference type="OrthoDB" id="9794834at2"/>
<evidence type="ECO:0000313" key="4">
    <source>
        <dbReference type="Proteomes" id="UP000250462"/>
    </source>
</evidence>
<dbReference type="InterPro" id="IPR001387">
    <property type="entry name" value="Cro/C1-type_HTH"/>
</dbReference>
<accession>A0A329QTT9</accession>
<evidence type="ECO:0000259" key="2">
    <source>
        <dbReference type="PROSITE" id="PS50943"/>
    </source>
</evidence>
<keyword evidence="4" id="KW-1185">Reference proteome</keyword>
<feature type="domain" description="HTH cro/C1-type" evidence="2">
    <location>
        <begin position="14"/>
        <end position="68"/>
    </location>
</feature>
<dbReference type="Gene3D" id="1.10.260.40">
    <property type="entry name" value="lambda repressor-like DNA-binding domains"/>
    <property type="match status" value="1"/>
</dbReference>
<dbReference type="SUPFAM" id="SSF47413">
    <property type="entry name" value="lambda repressor-like DNA-binding domains"/>
    <property type="match status" value="1"/>
</dbReference>
<reference evidence="3 4" key="1">
    <citation type="submission" date="2018-06" db="EMBL/GenBank/DDBJ databases">
        <title>Phytoactinopolyspora halophila sp. nov., a novel halophilic actinomycete isolated from a saline soil in China.</title>
        <authorList>
            <person name="Tang S.-K."/>
        </authorList>
    </citation>
    <scope>NUCLEOTIDE SEQUENCE [LARGE SCALE GENOMIC DNA]</scope>
    <source>
        <strain evidence="3 4">YIM 96934</strain>
    </source>
</reference>
<dbReference type="EMBL" id="QMIG01000006">
    <property type="protein sequence ID" value="RAW15436.1"/>
    <property type="molecule type" value="Genomic_DNA"/>
</dbReference>
<dbReference type="InterPro" id="IPR010982">
    <property type="entry name" value="Lambda_DNA-bd_dom_sf"/>
</dbReference>
<dbReference type="Gene3D" id="1.10.10.2910">
    <property type="match status" value="1"/>
</dbReference>
<dbReference type="InterPro" id="IPR010359">
    <property type="entry name" value="IrrE_HExxH"/>
</dbReference>
<dbReference type="RefSeq" id="WP_112258039.1">
    <property type="nucleotide sequence ID" value="NZ_QMIG01000006.1"/>
</dbReference>
<dbReference type="PANTHER" id="PTHR43236">
    <property type="entry name" value="ANTITOXIN HIGA1"/>
    <property type="match status" value="1"/>
</dbReference>